<feature type="domain" description="C3H1-type" evidence="12">
    <location>
        <begin position="113"/>
        <end position="143"/>
    </location>
</feature>
<evidence type="ECO:0000259" key="12">
    <source>
        <dbReference type="PROSITE" id="PS50103"/>
    </source>
</evidence>
<keyword evidence="6 8" id="KW-0863">Zinc-finger</keyword>
<evidence type="ECO:0000256" key="7">
    <source>
        <dbReference type="ARBA" id="ARBA00022833"/>
    </source>
</evidence>
<feature type="compositionally biased region" description="Low complexity" evidence="10">
    <location>
        <begin position="604"/>
        <end position="625"/>
    </location>
</feature>
<feature type="compositionally biased region" description="Low complexity" evidence="10">
    <location>
        <begin position="400"/>
        <end position="420"/>
    </location>
</feature>
<dbReference type="GeneID" id="109484012"/>
<evidence type="ECO:0000313" key="13">
    <source>
        <dbReference type="Proteomes" id="UP000515135"/>
    </source>
</evidence>
<dbReference type="PROSITE" id="PS50089">
    <property type="entry name" value="ZF_RING_2"/>
    <property type="match status" value="1"/>
</dbReference>
<dbReference type="PANTHER" id="PTHR14493:SF50">
    <property type="entry name" value="RING FINGER PROTEIN UNKEMPT"/>
    <property type="match status" value="1"/>
</dbReference>
<dbReference type="Pfam" id="PF25427">
    <property type="entry name" value="zf-CCCH_UNK"/>
    <property type="match status" value="1"/>
</dbReference>
<evidence type="ECO:0000256" key="3">
    <source>
        <dbReference type="ARBA" id="ARBA00022490"/>
    </source>
</evidence>
<feature type="coiled-coil region" evidence="9">
    <location>
        <begin position="683"/>
        <end position="759"/>
    </location>
</feature>
<evidence type="ECO:0000256" key="8">
    <source>
        <dbReference type="PROSITE-ProRule" id="PRU00723"/>
    </source>
</evidence>
<evidence type="ECO:0000256" key="4">
    <source>
        <dbReference type="ARBA" id="ARBA00022723"/>
    </source>
</evidence>
<feature type="domain" description="C3H1-type" evidence="12">
    <location>
        <begin position="277"/>
        <end position="305"/>
    </location>
</feature>
<evidence type="ECO:0000256" key="9">
    <source>
        <dbReference type="SAM" id="Coils"/>
    </source>
</evidence>
<dbReference type="KEGG" id="bbel:109484012"/>
<feature type="region of interest" description="Disordered" evidence="10">
    <location>
        <begin position="586"/>
        <end position="625"/>
    </location>
</feature>
<comment type="subcellular location">
    <subcellularLocation>
        <location evidence="1">Cytoplasm</location>
    </subcellularLocation>
</comment>
<feature type="zinc finger region" description="C3H1-type" evidence="8">
    <location>
        <begin position="73"/>
        <end position="102"/>
    </location>
</feature>
<dbReference type="SMART" id="SM00356">
    <property type="entry name" value="ZnF_C3H1"/>
    <property type="match status" value="5"/>
</dbReference>
<dbReference type="InterPro" id="IPR045234">
    <property type="entry name" value="Unkempt-like"/>
</dbReference>
<evidence type="ECO:0000256" key="2">
    <source>
        <dbReference type="ARBA" id="ARBA00008808"/>
    </source>
</evidence>
<feature type="zinc finger region" description="C3H1-type" evidence="8">
    <location>
        <begin position="235"/>
        <end position="269"/>
    </location>
</feature>
<dbReference type="InterPro" id="IPR057295">
    <property type="entry name" value="UNK_Znf_4"/>
</dbReference>
<sequence>MPSEDNKTAAAVVQNVPEKPFHYMYLKEFRTQQCQDFLQHKCQQHRPFTCFHWHFMNQRRRRPIRRRDGTFNYSPDIYCDKFDEQSGICPNGDDCPYLHRTAGDTERRYHLRYYKTSTCVHETDSRGYCVKNGPHCAFAHGPHDLRPAVYDIRELQAQQQTPGNNPSDTNGLSLPEKQEKNMIVNEDPKWNDTNFVLANYKTESCKRPPRLCRQGYACPQYHNSRDRRRSPRKFKYRSTPCPNVKHGDEWGDPSLCENGDNCQYCHTRTEQQFHPEIYKSTKCNDMQQTNYCPRGPFCAFAHVERDYMYLLDASPFQEDNTAGSSTGLDDIPIPSSAPPLPIGTPAQVSQMWSLNNHLPLVHRPTLRLQVPISAPVSGVFSSISESLTPPSLNPIGKPRSQSSSTSSSFSSDTGLGSGSTYQKAPGSEREDSQLWTNPFHFQAQLKKQLQLIDSDPNLDEQEKLRRKQNLLGTATAVVTSVANSGPLSSSLSSMTTMVTSSTLTPTARPFYPASDTVESVVGSALEDMNLDDFDVGSAIDKELDNESGSAASSSAGLGLDFMGSNSLSNSLSQGILSGAGSTPVSIPGSLGASSTHSQSPPSPLGQLPPAFVPQHIQQQQHQQQQIEQAAAAFLSQPAPEMRSLGFMDLGSQNFSTRGPHSPLLSVGGSHSTFSSTNSTNSEVQRLQDELNACRTKLQSWEESWQQAKQACDAWKKEASEYAEKAKAAEKEKLQAIVERDEVRNQAEVLRKEIENLSGGPHLHVLQKLSDMEKLPLTTLRSYQQQLRQDLERLDKVIYQLQAMKCLICQERNRCVAVMPCNHYVMCEVCAPVQKECPYCHLQIQQRSTVVLPQVPSL</sequence>
<keyword evidence="7 8" id="KW-0862">Zinc</keyword>
<feature type="domain" description="RING-type" evidence="11">
    <location>
        <begin position="805"/>
        <end position="840"/>
    </location>
</feature>
<feature type="zinc finger region" description="C3H1-type" evidence="8">
    <location>
        <begin position="113"/>
        <end position="143"/>
    </location>
</feature>
<dbReference type="InterPro" id="IPR013083">
    <property type="entry name" value="Znf_RING/FYVE/PHD"/>
</dbReference>
<comment type="similarity">
    <text evidence="2">Belongs to the unkempt family.</text>
</comment>
<dbReference type="Pfam" id="PF00642">
    <property type="entry name" value="zf-CCCH"/>
    <property type="match status" value="1"/>
</dbReference>
<dbReference type="Pfam" id="PF13920">
    <property type="entry name" value="zf-C3HC4_3"/>
    <property type="match status" value="1"/>
</dbReference>
<accession>A0A6P5AL28</accession>
<evidence type="ECO:0000313" key="14">
    <source>
        <dbReference type="RefSeq" id="XP_019642731.1"/>
    </source>
</evidence>
<reference evidence="14" key="1">
    <citation type="submission" date="2025-08" db="UniProtKB">
        <authorList>
            <consortium name="RefSeq"/>
        </authorList>
    </citation>
    <scope>IDENTIFICATION</scope>
    <source>
        <tissue evidence="14">Gonad</tissue>
    </source>
</reference>
<dbReference type="InterPro" id="IPR057296">
    <property type="entry name" value="UNK_Znf_5"/>
</dbReference>
<gene>
    <name evidence="14" type="primary">LOC109484012</name>
</gene>
<keyword evidence="4 8" id="KW-0479">Metal-binding</keyword>
<name>A0A6P5AL28_BRABE</name>
<proteinExistence type="inferred from homology"/>
<dbReference type="InterPro" id="IPR001841">
    <property type="entry name" value="Znf_RING"/>
</dbReference>
<evidence type="ECO:0000256" key="5">
    <source>
        <dbReference type="ARBA" id="ARBA00022737"/>
    </source>
</evidence>
<evidence type="ECO:0000259" key="11">
    <source>
        <dbReference type="PROSITE" id="PS50089"/>
    </source>
</evidence>
<evidence type="ECO:0000256" key="10">
    <source>
        <dbReference type="SAM" id="MobiDB-lite"/>
    </source>
</evidence>
<dbReference type="Gene3D" id="3.30.40.10">
    <property type="entry name" value="Zinc/RING finger domain, C3HC4 (zinc finger)"/>
    <property type="match status" value="1"/>
</dbReference>
<dbReference type="InterPro" id="IPR000571">
    <property type="entry name" value="Znf_CCCH"/>
</dbReference>
<keyword evidence="13" id="KW-1185">Reference proteome</keyword>
<evidence type="ECO:0000256" key="1">
    <source>
        <dbReference type="ARBA" id="ARBA00004496"/>
    </source>
</evidence>
<dbReference type="SUPFAM" id="SSF90229">
    <property type="entry name" value="CCCH zinc finger"/>
    <property type="match status" value="1"/>
</dbReference>
<dbReference type="InterPro" id="IPR036855">
    <property type="entry name" value="Znf_CCCH_sf"/>
</dbReference>
<feature type="region of interest" description="Disordered" evidence="10">
    <location>
        <begin position="387"/>
        <end position="431"/>
    </location>
</feature>
<dbReference type="Gene3D" id="4.10.1000.10">
    <property type="entry name" value="Zinc finger, CCCH-type"/>
    <property type="match status" value="1"/>
</dbReference>
<dbReference type="CDD" id="cd16614">
    <property type="entry name" value="RING-HC_UNK-like"/>
    <property type="match status" value="1"/>
</dbReference>
<dbReference type="Proteomes" id="UP000515135">
    <property type="component" value="Unplaced"/>
</dbReference>
<dbReference type="Pfam" id="PF23035">
    <property type="entry name" value="zf-CCCH_UNK-like_4th"/>
    <property type="match status" value="1"/>
</dbReference>
<dbReference type="Pfam" id="PF23261">
    <property type="entry name" value="zf-CCCH_11"/>
    <property type="match status" value="1"/>
</dbReference>
<feature type="domain" description="C3H1-type" evidence="12">
    <location>
        <begin position="235"/>
        <end position="269"/>
    </location>
</feature>
<dbReference type="RefSeq" id="XP_019642731.1">
    <property type="nucleotide sequence ID" value="XM_019787172.1"/>
</dbReference>
<keyword evidence="3" id="KW-0963">Cytoplasm</keyword>
<dbReference type="Pfam" id="PF18384">
    <property type="entry name" value="zf_CCCH_5"/>
    <property type="match status" value="1"/>
</dbReference>
<keyword evidence="9" id="KW-0175">Coiled coil</keyword>
<evidence type="ECO:0000256" key="6">
    <source>
        <dbReference type="ARBA" id="ARBA00022771"/>
    </source>
</evidence>
<feature type="zinc finger region" description="C3H1-type" evidence="8">
    <location>
        <begin position="277"/>
        <end position="305"/>
    </location>
</feature>
<feature type="region of interest" description="Disordered" evidence="10">
    <location>
        <begin position="320"/>
        <end position="344"/>
    </location>
</feature>
<dbReference type="AlphaFoldDB" id="A0A6P5AL28"/>
<dbReference type="PROSITE" id="PS50103">
    <property type="entry name" value="ZF_C3H1"/>
    <property type="match status" value="4"/>
</dbReference>
<dbReference type="InterPro" id="IPR040594">
    <property type="entry name" value="UNK_Znf_1"/>
</dbReference>
<protein>
    <submittedName>
        <fullName evidence="14">RING finger protein unkempt homolog isoform X1</fullName>
    </submittedName>
</protein>
<dbReference type="GO" id="GO:0005737">
    <property type="term" value="C:cytoplasm"/>
    <property type="evidence" value="ECO:0007669"/>
    <property type="project" value="UniProtKB-SubCell"/>
</dbReference>
<dbReference type="GO" id="GO:0008270">
    <property type="term" value="F:zinc ion binding"/>
    <property type="evidence" value="ECO:0007669"/>
    <property type="project" value="UniProtKB-KW"/>
</dbReference>
<dbReference type="PANTHER" id="PTHR14493">
    <property type="entry name" value="UNKEMPT FAMILY MEMBER"/>
    <property type="match status" value="1"/>
</dbReference>
<feature type="domain" description="C3H1-type" evidence="12">
    <location>
        <begin position="73"/>
        <end position="102"/>
    </location>
</feature>
<organism evidence="13 14">
    <name type="scientific">Branchiostoma belcheri</name>
    <name type="common">Amphioxus</name>
    <dbReference type="NCBI Taxonomy" id="7741"/>
    <lineage>
        <taxon>Eukaryota</taxon>
        <taxon>Metazoa</taxon>
        <taxon>Chordata</taxon>
        <taxon>Cephalochordata</taxon>
        <taxon>Leptocardii</taxon>
        <taxon>Amphioxiformes</taxon>
        <taxon>Branchiostomatidae</taxon>
        <taxon>Branchiostoma</taxon>
    </lineage>
</organism>
<keyword evidence="5" id="KW-0677">Repeat</keyword>
<dbReference type="OrthoDB" id="20534at2759"/>